<dbReference type="InterPro" id="IPR021302">
    <property type="entry name" value="DUF2780_VcgC/VcgE"/>
</dbReference>
<dbReference type="RefSeq" id="WP_090672207.1">
    <property type="nucleotide sequence ID" value="NZ_CAJNAP010000013.1"/>
</dbReference>
<organism evidence="3 4">
    <name type="scientific">Nitrosomonas nitrosa</name>
    <dbReference type="NCBI Taxonomy" id="52442"/>
    <lineage>
        <taxon>Bacteria</taxon>
        <taxon>Pseudomonadati</taxon>
        <taxon>Pseudomonadota</taxon>
        <taxon>Betaproteobacteria</taxon>
        <taxon>Nitrosomonadales</taxon>
        <taxon>Nitrosomonadaceae</taxon>
        <taxon>Nitrosomonas</taxon>
    </lineage>
</organism>
<evidence type="ECO:0000256" key="1">
    <source>
        <dbReference type="SAM" id="SignalP"/>
    </source>
</evidence>
<reference evidence="3 4" key="1">
    <citation type="submission" date="2016-10" db="EMBL/GenBank/DDBJ databases">
        <authorList>
            <person name="de Groot N.N."/>
        </authorList>
    </citation>
    <scope>NUCLEOTIDE SEQUENCE [LARGE SCALE GENOMIC DNA]</scope>
    <source>
        <strain evidence="3 4">Nm146</strain>
    </source>
</reference>
<dbReference type="Pfam" id="PF11075">
    <property type="entry name" value="DUF2780"/>
    <property type="match status" value="2"/>
</dbReference>
<dbReference type="Proteomes" id="UP000199561">
    <property type="component" value="Unassembled WGS sequence"/>
</dbReference>
<reference evidence="2" key="2">
    <citation type="submission" date="2021-02" db="EMBL/GenBank/DDBJ databases">
        <authorList>
            <person name="Han P."/>
        </authorList>
    </citation>
    <scope>NUCLEOTIDE SEQUENCE</scope>
    <source>
        <strain evidence="2">Nitrosomonas nitrosa 18-3D</strain>
    </source>
</reference>
<name>A0A1I4U8U2_9PROT</name>
<dbReference type="OrthoDB" id="8546843at2"/>
<feature type="signal peptide" evidence="1">
    <location>
        <begin position="1"/>
        <end position="24"/>
    </location>
</feature>
<gene>
    <name evidence="2" type="ORF">NMYAN_200024</name>
    <name evidence="3" type="ORF">SAMN05421880_14010</name>
</gene>
<evidence type="ECO:0000313" key="4">
    <source>
        <dbReference type="Proteomes" id="UP000199561"/>
    </source>
</evidence>
<keyword evidence="4" id="KW-1185">Reference proteome</keyword>
<protein>
    <submittedName>
        <fullName evidence="3">Uncharacterized protein</fullName>
    </submittedName>
</protein>
<keyword evidence="1" id="KW-0732">Signal</keyword>
<feature type="chain" id="PRO_5042685684" evidence="1">
    <location>
        <begin position="25"/>
        <end position="171"/>
    </location>
</feature>
<evidence type="ECO:0000313" key="3">
    <source>
        <dbReference type="EMBL" id="SFM85113.1"/>
    </source>
</evidence>
<accession>A0A1I4U8U2</accession>
<dbReference type="Proteomes" id="UP000601736">
    <property type="component" value="Unassembled WGS sequence"/>
</dbReference>
<evidence type="ECO:0000313" key="2">
    <source>
        <dbReference type="EMBL" id="CAE6505672.1"/>
    </source>
</evidence>
<dbReference type="AlphaFoldDB" id="A0A1I4U8U2"/>
<dbReference type="EMBL" id="CAJNAP010000013">
    <property type="protein sequence ID" value="CAE6505672.1"/>
    <property type="molecule type" value="Genomic_DNA"/>
</dbReference>
<dbReference type="EMBL" id="FOUF01000040">
    <property type="protein sequence ID" value="SFM85113.1"/>
    <property type="molecule type" value="Genomic_DNA"/>
</dbReference>
<proteinExistence type="predicted"/>
<sequence>MKIILLKTTLLLGFLSFLTGYTHAVDLDDLSGAAGTLQKGTQVFQGGEAATAVVPGATAGTGLTSVLMQQLGVSQPQAEGGAGALFQLAKSRMSAGDFTALSDSVPEMPALLSAAPAPSPIGGGGMAATFLQLGLTPDMVQKFIPVVVQYVQGSGGSAVASALQSALMGGM</sequence>
<dbReference type="STRING" id="52442.SAMN05421880_14010"/>